<keyword evidence="8" id="KW-0732">Signal</keyword>
<evidence type="ECO:0000256" key="12">
    <source>
        <dbReference type="ARBA" id="ARBA00023251"/>
    </source>
</evidence>
<comment type="subunit">
    <text evidence="5">Monomer.</text>
</comment>
<evidence type="ECO:0000256" key="4">
    <source>
        <dbReference type="ARBA" id="ARBA00005250"/>
    </source>
</evidence>
<evidence type="ECO:0000256" key="7">
    <source>
        <dbReference type="ARBA" id="ARBA00022723"/>
    </source>
</evidence>
<dbReference type="Proteomes" id="UP000430692">
    <property type="component" value="Unassembled WGS sequence"/>
</dbReference>
<dbReference type="InterPro" id="IPR001018">
    <property type="entry name" value="Beta-lactamase_class-B_CS"/>
</dbReference>
<dbReference type="GO" id="GO:0046677">
    <property type="term" value="P:response to antibiotic"/>
    <property type="evidence" value="ECO:0007669"/>
    <property type="project" value="UniProtKB-UniRule"/>
</dbReference>
<dbReference type="InterPro" id="IPR050855">
    <property type="entry name" value="NDM-1-like"/>
</dbReference>
<evidence type="ECO:0000313" key="17">
    <source>
        <dbReference type="Proteomes" id="UP000430692"/>
    </source>
</evidence>
<dbReference type="EC" id="3.5.2.6" evidence="6 13"/>
<comment type="caution">
    <text evidence="16">The sequence shown here is derived from an EMBL/GenBank/DDBJ whole genome shotgun (WGS) entry which is preliminary data.</text>
</comment>
<dbReference type="InterPro" id="IPR047917">
    <property type="entry name" value="BcII-like_MBL-B1"/>
</dbReference>
<comment type="subcellular location">
    <subcellularLocation>
        <location evidence="3">Periplasm</location>
    </subcellularLocation>
</comment>
<protein>
    <recommendedName>
        <fullName evidence="6 13">Beta-lactamase</fullName>
        <ecNumber evidence="6 13">3.5.2.6</ecNumber>
    </recommendedName>
</protein>
<dbReference type="AlphaFoldDB" id="A0A6I4VWJ3"/>
<evidence type="ECO:0000256" key="6">
    <source>
        <dbReference type="ARBA" id="ARBA00012865"/>
    </source>
</evidence>
<evidence type="ECO:0000256" key="3">
    <source>
        <dbReference type="ARBA" id="ARBA00004418"/>
    </source>
</evidence>
<comment type="cofactor">
    <cofactor evidence="2 13">
        <name>Zn(2+)</name>
        <dbReference type="ChEBI" id="CHEBI:29105"/>
    </cofactor>
</comment>
<dbReference type="CDD" id="cd16304">
    <property type="entry name" value="BcII-like_MBL-B1"/>
    <property type="match status" value="1"/>
</dbReference>
<evidence type="ECO:0000256" key="13">
    <source>
        <dbReference type="RuleBase" id="RU361140"/>
    </source>
</evidence>
<evidence type="ECO:0000256" key="11">
    <source>
        <dbReference type="ARBA" id="ARBA00022833"/>
    </source>
</evidence>
<dbReference type="InterPro" id="IPR001279">
    <property type="entry name" value="Metallo-B-lactamas"/>
</dbReference>
<accession>A0A6I4VWJ3</accession>
<keyword evidence="11 13" id="KW-0862">Zinc</keyword>
<evidence type="ECO:0000256" key="8">
    <source>
        <dbReference type="ARBA" id="ARBA00022729"/>
    </source>
</evidence>
<evidence type="ECO:0000256" key="5">
    <source>
        <dbReference type="ARBA" id="ARBA00011245"/>
    </source>
</evidence>
<gene>
    <name evidence="16" type="primary">bla</name>
    <name evidence="16" type="ORF">GSM42_10860</name>
</gene>
<comment type="catalytic activity">
    <reaction evidence="1 13">
        <text>a beta-lactam + H2O = a substituted beta-amino acid</text>
        <dbReference type="Rhea" id="RHEA:20401"/>
        <dbReference type="ChEBI" id="CHEBI:15377"/>
        <dbReference type="ChEBI" id="CHEBI:35627"/>
        <dbReference type="ChEBI" id="CHEBI:140347"/>
        <dbReference type="EC" id="3.5.2.6"/>
    </reaction>
</comment>
<comment type="similarity">
    <text evidence="4 13">Belongs to the metallo-beta-lactamase superfamily. Class-B beta-lactamase family.</text>
</comment>
<evidence type="ECO:0000313" key="16">
    <source>
        <dbReference type="EMBL" id="MXQ54206.1"/>
    </source>
</evidence>
<dbReference type="NCBIfam" id="NF012229">
    <property type="entry name" value="bla_class_B_core"/>
    <property type="match status" value="1"/>
</dbReference>
<dbReference type="Pfam" id="PF00753">
    <property type="entry name" value="Lactamase_B"/>
    <property type="match status" value="1"/>
</dbReference>
<dbReference type="PROSITE" id="PS00743">
    <property type="entry name" value="BETA_LACTAMASE_B_1"/>
    <property type="match status" value="1"/>
</dbReference>
<feature type="region of interest" description="Disordered" evidence="14">
    <location>
        <begin position="31"/>
        <end position="57"/>
    </location>
</feature>
<dbReference type="PANTHER" id="PTHR42951">
    <property type="entry name" value="METALLO-BETA-LACTAMASE DOMAIN-CONTAINING"/>
    <property type="match status" value="1"/>
</dbReference>
<dbReference type="GO" id="GO:0017001">
    <property type="term" value="P:antibiotic catabolic process"/>
    <property type="evidence" value="ECO:0007669"/>
    <property type="project" value="InterPro"/>
</dbReference>
<dbReference type="GO" id="GO:0042597">
    <property type="term" value="C:periplasmic space"/>
    <property type="evidence" value="ECO:0007669"/>
    <property type="project" value="UniProtKB-SubCell"/>
</dbReference>
<dbReference type="InterPro" id="IPR058199">
    <property type="entry name" value="BlaB//VIM/IMP-1"/>
</dbReference>
<feature type="domain" description="Metallo-beta-lactamase" evidence="15">
    <location>
        <begin position="90"/>
        <end position="264"/>
    </location>
</feature>
<keyword evidence="17" id="KW-1185">Reference proteome</keyword>
<reference evidence="16 17" key="1">
    <citation type="submission" date="2019-12" db="EMBL/GenBank/DDBJ databases">
        <title>Whole-genome analyses of novel actinobacteria.</title>
        <authorList>
            <person name="Sahin N."/>
            <person name="Saygin H."/>
        </authorList>
    </citation>
    <scope>NUCLEOTIDE SEQUENCE [LARGE SCALE GENOMIC DNA]</scope>
    <source>
        <strain evidence="16 17">KC615</strain>
    </source>
</reference>
<dbReference type="NCBIfam" id="NF033088">
    <property type="entry name" value="bla_subclass_B1"/>
    <property type="match status" value="1"/>
</dbReference>
<dbReference type="GO" id="GO:0008270">
    <property type="term" value="F:zinc ion binding"/>
    <property type="evidence" value="ECO:0007669"/>
    <property type="project" value="InterPro"/>
</dbReference>
<evidence type="ECO:0000256" key="10">
    <source>
        <dbReference type="ARBA" id="ARBA00022801"/>
    </source>
</evidence>
<dbReference type="PROSITE" id="PS00744">
    <property type="entry name" value="BETA_LACTAMASE_B_2"/>
    <property type="match status" value="1"/>
</dbReference>
<evidence type="ECO:0000256" key="2">
    <source>
        <dbReference type="ARBA" id="ARBA00001947"/>
    </source>
</evidence>
<keyword evidence="10 13" id="KW-0378">Hydrolase</keyword>
<dbReference type="GO" id="GO:0008800">
    <property type="term" value="F:beta-lactamase activity"/>
    <property type="evidence" value="ECO:0007669"/>
    <property type="project" value="UniProtKB-UniRule"/>
</dbReference>
<dbReference type="InterPro" id="IPR036866">
    <property type="entry name" value="RibonucZ/Hydroxyglut_hydro"/>
</dbReference>
<sequence>MLKGVGVGLIALSVLIGLILFSNGTLQISAEEKQKQPTSPNQVKDQAVSSSKKSSPTQITNADKTIVLTQLNDKVWAHTSYNDYNGTTVDHNGLVVSTSKGVVLVDTAWDTLENHAKTEELLEMIEKHLKKKVVMALVTHAHDDSIGGIQALLDQGIDVRSTFLTAKLAKERGYPSPNPTLDAKPVMKVGDTVIEAFYPGEGHSQDNITVWLPQHQILFGGCFIKALGAKDLGNLSDANVEQWDDSVQKVIDKYPNVKTVIAGHGQWGDKSLLYHTIDLIKQHTSQENSNHE</sequence>
<evidence type="ECO:0000256" key="14">
    <source>
        <dbReference type="SAM" id="MobiDB-lite"/>
    </source>
</evidence>
<dbReference type="SMART" id="SM00849">
    <property type="entry name" value="Lactamase_B"/>
    <property type="match status" value="1"/>
</dbReference>
<evidence type="ECO:0000256" key="1">
    <source>
        <dbReference type="ARBA" id="ARBA00001526"/>
    </source>
</evidence>
<evidence type="ECO:0000259" key="15">
    <source>
        <dbReference type="SMART" id="SM00849"/>
    </source>
</evidence>
<keyword evidence="12 13" id="KW-0046">Antibiotic resistance</keyword>
<feature type="compositionally biased region" description="Polar residues" evidence="14">
    <location>
        <begin position="36"/>
        <end position="57"/>
    </location>
</feature>
<dbReference type="SUPFAM" id="SSF56281">
    <property type="entry name" value="Metallo-hydrolase/oxidoreductase"/>
    <property type="match status" value="1"/>
</dbReference>
<proteinExistence type="inferred from homology"/>
<dbReference type="EMBL" id="WUUL01000006">
    <property type="protein sequence ID" value="MXQ54206.1"/>
    <property type="molecule type" value="Genomic_DNA"/>
</dbReference>
<dbReference type="Gene3D" id="3.60.15.10">
    <property type="entry name" value="Ribonuclease Z/Hydroxyacylglutathione hydrolase-like"/>
    <property type="match status" value="1"/>
</dbReference>
<keyword evidence="7 13" id="KW-0479">Metal-binding</keyword>
<organism evidence="16 17">
    <name type="scientific">Shimazuella alba</name>
    <dbReference type="NCBI Taxonomy" id="2690964"/>
    <lineage>
        <taxon>Bacteria</taxon>
        <taxon>Bacillati</taxon>
        <taxon>Bacillota</taxon>
        <taxon>Bacilli</taxon>
        <taxon>Bacillales</taxon>
        <taxon>Thermoactinomycetaceae</taxon>
        <taxon>Shimazuella</taxon>
    </lineage>
</organism>
<name>A0A6I4VWJ3_9BACL</name>
<keyword evidence="9" id="KW-0574">Periplasm</keyword>
<dbReference type="PANTHER" id="PTHR42951:SF4">
    <property type="entry name" value="ACYL-COENZYME A THIOESTERASE MBLAC2"/>
    <property type="match status" value="1"/>
</dbReference>
<evidence type="ECO:0000256" key="9">
    <source>
        <dbReference type="ARBA" id="ARBA00022764"/>
    </source>
</evidence>